<keyword evidence="1" id="KW-0812">Transmembrane</keyword>
<reference evidence="2 3" key="1">
    <citation type="submission" date="2016-02" db="EMBL/GenBank/DDBJ databases">
        <title>Draft genome sequence of Aeromonas trota strain 1999lcr isolated from cerebrospinal fluid (CSF).</title>
        <authorList>
            <person name="Dallagassa C.B."/>
            <person name="Prediger K.C."/>
            <person name="Weiss V.A."/>
            <person name="Assis F.E."/>
            <person name="Baura V."/>
            <person name="Cruz L.M."/>
            <person name="Souza E.M."/>
            <person name="Pedrosa F.O."/>
            <person name="Fadel-Picheth C.M."/>
        </authorList>
    </citation>
    <scope>NUCLEOTIDE SEQUENCE [LARGE SCALE GENOMIC DNA]</scope>
    <source>
        <strain evidence="2 3">1999lcr</strain>
    </source>
</reference>
<dbReference type="InterPro" id="IPR012902">
    <property type="entry name" value="N_methyl_site"/>
</dbReference>
<evidence type="ECO:0000313" key="3">
    <source>
        <dbReference type="Proteomes" id="UP000078435"/>
    </source>
</evidence>
<evidence type="ECO:0000313" key="2">
    <source>
        <dbReference type="EMBL" id="KXU81008.1"/>
    </source>
</evidence>
<dbReference type="RefSeq" id="WP_061476010.1">
    <property type="nucleotide sequence ID" value="NZ_JAAKOF010000001.1"/>
</dbReference>
<organism evidence="2 3">
    <name type="scientific">Aeromonas enteropelogenes</name>
    <name type="common">Aeromonas trota</name>
    <dbReference type="NCBI Taxonomy" id="29489"/>
    <lineage>
        <taxon>Bacteria</taxon>
        <taxon>Pseudomonadati</taxon>
        <taxon>Pseudomonadota</taxon>
        <taxon>Gammaproteobacteria</taxon>
        <taxon>Aeromonadales</taxon>
        <taxon>Aeromonadaceae</taxon>
        <taxon>Aeromonas</taxon>
    </lineage>
</organism>
<feature type="transmembrane region" description="Helical" evidence="1">
    <location>
        <begin position="15"/>
        <end position="35"/>
    </location>
</feature>
<comment type="caution">
    <text evidence="2">The sequence shown here is derived from an EMBL/GenBank/DDBJ whole genome shotgun (WGS) entry which is preliminary data.</text>
</comment>
<dbReference type="Proteomes" id="UP000078435">
    <property type="component" value="Unassembled WGS sequence"/>
</dbReference>
<dbReference type="AlphaFoldDB" id="A0A175VL55"/>
<evidence type="ECO:0000256" key="1">
    <source>
        <dbReference type="SAM" id="Phobius"/>
    </source>
</evidence>
<sequence>MSGGQPGAMGRQQGFNLVEIMVSMVLAVMVFLGLAKGQVVSLKQAHYSLQTTLATIAASNGVEQIWGTLCEVQRTPERFSDADYLARFALQPGQRLLLPARYSDNLVVTIEWRDERVSGARLVALNAGFPPLC</sequence>
<proteinExistence type="predicted"/>
<dbReference type="NCBIfam" id="TIGR02532">
    <property type="entry name" value="IV_pilin_GFxxxE"/>
    <property type="match status" value="1"/>
</dbReference>
<name>A0A175VL55_AEREN</name>
<accession>A0A175VL55</accession>
<protein>
    <submittedName>
        <fullName evidence="2">Prepilin cleavage protein</fullName>
    </submittedName>
</protein>
<gene>
    <name evidence="2" type="ORF">LCR_13090</name>
</gene>
<keyword evidence="1" id="KW-0472">Membrane</keyword>
<keyword evidence="1" id="KW-1133">Transmembrane helix</keyword>
<dbReference type="OrthoDB" id="5768437at2"/>
<dbReference type="EMBL" id="JMGO02000003">
    <property type="protein sequence ID" value="KXU81008.1"/>
    <property type="molecule type" value="Genomic_DNA"/>
</dbReference>